<evidence type="ECO:0000313" key="2">
    <source>
        <dbReference type="Proteomes" id="UP000264445"/>
    </source>
</evidence>
<accession>A0A124FC82</accession>
<dbReference type="GO" id="GO:0016740">
    <property type="term" value="F:transferase activity"/>
    <property type="evidence" value="ECO:0007669"/>
    <property type="project" value="UniProtKB-KW"/>
</dbReference>
<dbReference type="Gene3D" id="3.40.1260.10">
    <property type="entry name" value="DsrEFH-like"/>
    <property type="match status" value="1"/>
</dbReference>
<reference evidence="1 2" key="1">
    <citation type="journal article" date="2018" name="Nat. Biotechnol.">
        <title>A standardized bacterial taxonomy based on genome phylogeny substantially revises the tree of life.</title>
        <authorList>
            <person name="Parks D.H."/>
            <person name="Chuvochina M."/>
            <person name="Waite D.W."/>
            <person name="Rinke C."/>
            <person name="Skarshewski A."/>
            <person name="Chaumeil P.A."/>
            <person name="Hugenholtz P."/>
        </authorList>
    </citation>
    <scope>NUCLEOTIDE SEQUENCE [LARGE SCALE GENOMIC DNA]</scope>
    <source>
        <strain evidence="1">UBA12544</strain>
    </source>
</reference>
<dbReference type="GO" id="GO:0002143">
    <property type="term" value="P:tRNA wobble position uridine thiolation"/>
    <property type="evidence" value="ECO:0007669"/>
    <property type="project" value="InterPro"/>
</dbReference>
<dbReference type="PANTHER" id="PTHR37526">
    <property type="entry name" value="PROTEIN TUSB"/>
    <property type="match status" value="1"/>
</dbReference>
<proteinExistence type="predicted"/>
<dbReference type="AlphaFoldDB" id="A0A124FC82"/>
<protein>
    <submittedName>
        <fullName evidence="1">Sulfurtransferase complex subunit TusB</fullName>
    </submittedName>
</protein>
<dbReference type="NCBIfam" id="TIGR03011">
    <property type="entry name" value="sulf_tusB_dsrH"/>
    <property type="match status" value="1"/>
</dbReference>
<name>A0A124FC82_9THEO</name>
<gene>
    <name evidence="1" type="primary">dsrH</name>
    <name evidence="1" type="ORF">DEA61_09615</name>
</gene>
<dbReference type="InterPro" id="IPR027396">
    <property type="entry name" value="DsrEFH-like"/>
</dbReference>
<dbReference type="SUPFAM" id="SSF75169">
    <property type="entry name" value="DsrEFH-like"/>
    <property type="match status" value="1"/>
</dbReference>
<dbReference type="RefSeq" id="WP_278429411.1">
    <property type="nucleotide sequence ID" value="NZ_DOLB01000144.1"/>
</dbReference>
<dbReference type="InterPro" id="IPR007215">
    <property type="entry name" value="Sulphur_relay_TusB/DsrH"/>
</dbReference>
<keyword evidence="1" id="KW-0808">Transferase</keyword>
<dbReference type="PANTHER" id="PTHR37526:SF1">
    <property type="entry name" value="PROTEIN TUSB"/>
    <property type="match status" value="1"/>
</dbReference>
<evidence type="ECO:0000313" key="1">
    <source>
        <dbReference type="EMBL" id="HBT50036.1"/>
    </source>
</evidence>
<dbReference type="Pfam" id="PF04077">
    <property type="entry name" value="DsrH"/>
    <property type="match status" value="1"/>
</dbReference>
<organism evidence="1 2">
    <name type="scientific">Caldanaerobacter subterraneus</name>
    <dbReference type="NCBI Taxonomy" id="911092"/>
    <lineage>
        <taxon>Bacteria</taxon>
        <taxon>Bacillati</taxon>
        <taxon>Bacillota</taxon>
        <taxon>Clostridia</taxon>
        <taxon>Thermoanaerobacterales</taxon>
        <taxon>Thermoanaerobacteraceae</taxon>
        <taxon>Caldanaerobacter</taxon>
    </lineage>
</organism>
<dbReference type="EMBL" id="DOLB01000144">
    <property type="protein sequence ID" value="HBT50036.1"/>
    <property type="molecule type" value="Genomic_DNA"/>
</dbReference>
<dbReference type="GO" id="GO:1990228">
    <property type="term" value="C:sulfurtransferase complex"/>
    <property type="evidence" value="ECO:0007669"/>
    <property type="project" value="TreeGrafter"/>
</dbReference>
<comment type="caution">
    <text evidence="1">The sequence shown here is derived from an EMBL/GenBank/DDBJ whole genome shotgun (WGS) entry which is preliminary data.</text>
</comment>
<dbReference type="Proteomes" id="UP000264445">
    <property type="component" value="Unassembled WGS sequence"/>
</dbReference>
<sequence>MALIIVKKSPSEKISQFLLNLALPQDKVLFVQDGVIFAACKNVKNLVKEGVELFALKEDFIARGFDEKDSEVTLVDYDGWVELIEKEEKVIS</sequence>